<dbReference type="PANTHER" id="PTHR11706">
    <property type="entry name" value="SOLUTE CARRIER PROTEIN FAMILY 11 MEMBER"/>
    <property type="match status" value="1"/>
</dbReference>
<sequence>MEAVHGVESLAGGDGRHHVSRTLGTALLISVGYIDLGKWVAAVDAGARFGYDLVLLVLFFNFSAVLNQYLSTCIGMVTGKNLAEISSQEYSQFICVGLGLQAGMSLFTSELTMILGIAVGYNLVFDVDDFITSIIFACVVINVLPYLLSPRDKRMAGTLNACIAGFTILCFVLGLLISQPEIPLHVNVMFPKLSGESAYSLMALMGANIMSHNFYVHSSIVQVQRAHVHTLGALFHDHLFSILFTFTGVFLVNYVLLSSAAAESSHNVIHTFHDAVELMNEVCESCLHSINPTLRITNMTFGVLMACLKKSLVYLDSCFLQIFTSSMAPLVLLAVLLFSSHIIALTSVIASHVVTEHFFGANLSLVAHHVLLKLLSMIPAIYSAKVAGSEGVYQLIILCPVIQAFTLPSSVIPVFRIASSSWIMGNYRVSLRVEILASLAFCLTLFINIIFAAEILFGDSDWTNSLKGNTETPVLIPHTVLILMSCASIAFALFLAVTPLKSSSREAETQELSVHSQREAPDEIQRS</sequence>
<comment type="similarity">
    <text evidence="2">Belongs to the NRAMP (TC 2.A.55) family.</text>
</comment>
<feature type="transmembrane region" description="Helical" evidence="7">
    <location>
        <begin position="394"/>
        <end position="415"/>
    </location>
</feature>
<feature type="transmembrane region" description="Helical" evidence="7">
    <location>
        <begin position="197"/>
        <end position="216"/>
    </location>
</feature>
<organism evidence="8 9">
    <name type="scientific">Aegilops tauschii subsp. strangulata</name>
    <name type="common">Goatgrass</name>
    <dbReference type="NCBI Taxonomy" id="200361"/>
    <lineage>
        <taxon>Eukaryota</taxon>
        <taxon>Viridiplantae</taxon>
        <taxon>Streptophyta</taxon>
        <taxon>Embryophyta</taxon>
        <taxon>Tracheophyta</taxon>
        <taxon>Spermatophyta</taxon>
        <taxon>Magnoliopsida</taxon>
        <taxon>Liliopsida</taxon>
        <taxon>Poales</taxon>
        <taxon>Poaceae</taxon>
        <taxon>BOP clade</taxon>
        <taxon>Pooideae</taxon>
        <taxon>Triticodae</taxon>
        <taxon>Triticeae</taxon>
        <taxon>Triticinae</taxon>
        <taxon>Aegilops</taxon>
    </lineage>
</organism>
<dbReference type="RefSeq" id="XP_040243656.1">
    <property type="nucleotide sequence ID" value="XM_040387722.3"/>
</dbReference>
<reference evidence="8" key="5">
    <citation type="journal article" date="2021" name="G3 (Bethesda)">
        <title>Aegilops tauschii genome assembly Aet v5.0 features greater sequence contiguity and improved annotation.</title>
        <authorList>
            <person name="Wang L."/>
            <person name="Zhu T."/>
            <person name="Rodriguez J.C."/>
            <person name="Deal K.R."/>
            <person name="Dubcovsky J."/>
            <person name="McGuire P.E."/>
            <person name="Lux T."/>
            <person name="Spannagl M."/>
            <person name="Mayer K.F.X."/>
            <person name="Baldrich P."/>
            <person name="Meyers B.C."/>
            <person name="Huo N."/>
            <person name="Gu Y.Q."/>
            <person name="Zhou H."/>
            <person name="Devos K.M."/>
            <person name="Bennetzen J.L."/>
            <person name="Unver T."/>
            <person name="Budak H."/>
            <person name="Gulick P.J."/>
            <person name="Galiba G."/>
            <person name="Kalapos B."/>
            <person name="Nelson D.R."/>
            <person name="Li P."/>
            <person name="You F.M."/>
            <person name="Luo M.C."/>
            <person name="Dvorak J."/>
        </authorList>
    </citation>
    <scope>NUCLEOTIDE SEQUENCE [LARGE SCALE GENOMIC DNA]</scope>
    <source>
        <strain evidence="8">cv. AL8/78</strain>
    </source>
</reference>
<keyword evidence="3 7" id="KW-0812">Transmembrane</keyword>
<evidence type="ECO:0000256" key="1">
    <source>
        <dbReference type="ARBA" id="ARBA00004141"/>
    </source>
</evidence>
<evidence type="ECO:0000313" key="9">
    <source>
        <dbReference type="Proteomes" id="UP000015105"/>
    </source>
</evidence>
<evidence type="ECO:0008006" key="10">
    <source>
        <dbReference type="Google" id="ProtNLM"/>
    </source>
</evidence>
<dbReference type="GO" id="GO:0005886">
    <property type="term" value="C:plasma membrane"/>
    <property type="evidence" value="ECO:0007669"/>
    <property type="project" value="TreeGrafter"/>
</dbReference>
<feature type="transmembrane region" description="Helical" evidence="7">
    <location>
        <begin position="53"/>
        <end position="77"/>
    </location>
</feature>
<dbReference type="PRINTS" id="PR00447">
    <property type="entry name" value="NATRESASSCMP"/>
</dbReference>
<evidence type="ECO:0000256" key="6">
    <source>
        <dbReference type="SAM" id="MobiDB-lite"/>
    </source>
</evidence>
<reference evidence="9" key="2">
    <citation type="journal article" date="2017" name="Nat. Plants">
        <title>The Aegilops tauschii genome reveals multiple impacts of transposons.</title>
        <authorList>
            <person name="Zhao G."/>
            <person name="Zou C."/>
            <person name="Li K."/>
            <person name="Wang K."/>
            <person name="Li T."/>
            <person name="Gao L."/>
            <person name="Zhang X."/>
            <person name="Wang H."/>
            <person name="Yang Z."/>
            <person name="Liu X."/>
            <person name="Jiang W."/>
            <person name="Mao L."/>
            <person name="Kong X."/>
            <person name="Jiao Y."/>
            <person name="Jia J."/>
        </authorList>
    </citation>
    <scope>NUCLEOTIDE SEQUENCE [LARGE SCALE GENOMIC DNA]</scope>
    <source>
        <strain evidence="9">cv. AL8/78</strain>
    </source>
</reference>
<dbReference type="STRING" id="200361.A0A453JBZ1"/>
<dbReference type="GO" id="GO:0005384">
    <property type="term" value="F:manganese ion transmembrane transporter activity"/>
    <property type="evidence" value="ECO:0007669"/>
    <property type="project" value="TreeGrafter"/>
</dbReference>
<proteinExistence type="inferred from homology"/>
<evidence type="ECO:0000256" key="3">
    <source>
        <dbReference type="ARBA" id="ARBA00022692"/>
    </source>
</evidence>
<reference evidence="8" key="3">
    <citation type="journal article" date="2017" name="Nature">
        <title>Genome sequence of the progenitor of the wheat D genome Aegilops tauschii.</title>
        <authorList>
            <person name="Luo M.C."/>
            <person name="Gu Y.Q."/>
            <person name="Puiu D."/>
            <person name="Wang H."/>
            <person name="Twardziok S.O."/>
            <person name="Deal K.R."/>
            <person name="Huo N."/>
            <person name="Zhu T."/>
            <person name="Wang L."/>
            <person name="Wang Y."/>
            <person name="McGuire P.E."/>
            <person name="Liu S."/>
            <person name="Long H."/>
            <person name="Ramasamy R.K."/>
            <person name="Rodriguez J.C."/>
            <person name="Van S.L."/>
            <person name="Yuan L."/>
            <person name="Wang Z."/>
            <person name="Xia Z."/>
            <person name="Xiao L."/>
            <person name="Anderson O.D."/>
            <person name="Ouyang S."/>
            <person name="Liang Y."/>
            <person name="Zimin A.V."/>
            <person name="Pertea G."/>
            <person name="Qi P."/>
            <person name="Bennetzen J.L."/>
            <person name="Dai X."/>
            <person name="Dawson M.W."/>
            <person name="Muller H.G."/>
            <person name="Kugler K."/>
            <person name="Rivarola-Duarte L."/>
            <person name="Spannagl M."/>
            <person name="Mayer K.F.X."/>
            <person name="Lu F.H."/>
            <person name="Bevan M.W."/>
            <person name="Leroy P."/>
            <person name="Li P."/>
            <person name="You F.M."/>
            <person name="Sun Q."/>
            <person name="Liu Z."/>
            <person name="Lyons E."/>
            <person name="Wicker T."/>
            <person name="Salzberg S.L."/>
            <person name="Devos K.M."/>
            <person name="Dvorak J."/>
        </authorList>
    </citation>
    <scope>NUCLEOTIDE SEQUENCE [LARGE SCALE GENOMIC DNA]</scope>
    <source>
        <strain evidence="8">cv. AL8/78</strain>
    </source>
</reference>
<dbReference type="EnsemblPlants" id="AET4Gv20859600.4">
    <property type="protein sequence ID" value="AET4Gv20859600.4"/>
    <property type="gene ID" value="AET4Gv20859600"/>
</dbReference>
<dbReference type="Proteomes" id="UP000015105">
    <property type="component" value="Chromosome 4D"/>
</dbReference>
<dbReference type="AlphaFoldDB" id="A0A453JBZ1"/>
<feature type="transmembrane region" description="Helical" evidence="7">
    <location>
        <begin position="476"/>
        <end position="497"/>
    </location>
</feature>
<evidence type="ECO:0000256" key="2">
    <source>
        <dbReference type="ARBA" id="ARBA00009965"/>
    </source>
</evidence>
<dbReference type="InterPro" id="IPR001046">
    <property type="entry name" value="NRAMP_fam"/>
</dbReference>
<feature type="transmembrane region" description="Helical" evidence="7">
    <location>
        <begin position="130"/>
        <end position="148"/>
    </location>
</feature>
<evidence type="ECO:0000256" key="7">
    <source>
        <dbReference type="SAM" id="Phobius"/>
    </source>
</evidence>
<feature type="transmembrane region" description="Helical" evidence="7">
    <location>
        <begin position="435"/>
        <end position="456"/>
    </location>
</feature>
<feature type="region of interest" description="Disordered" evidence="6">
    <location>
        <begin position="505"/>
        <end position="527"/>
    </location>
</feature>
<keyword evidence="5 7" id="KW-0472">Membrane</keyword>
<feature type="transmembrane region" description="Helical" evidence="7">
    <location>
        <begin position="330"/>
        <end position="350"/>
    </location>
</feature>
<feature type="transmembrane region" description="Helical" evidence="7">
    <location>
        <begin position="237"/>
        <end position="257"/>
    </location>
</feature>
<dbReference type="Gramene" id="AET4Gv20859600.4">
    <property type="protein sequence ID" value="AET4Gv20859600.4"/>
    <property type="gene ID" value="AET4Gv20859600"/>
</dbReference>
<feature type="transmembrane region" description="Helical" evidence="7">
    <location>
        <begin position="155"/>
        <end position="177"/>
    </location>
</feature>
<dbReference type="GO" id="GO:0034755">
    <property type="term" value="P:iron ion transmembrane transport"/>
    <property type="evidence" value="ECO:0007669"/>
    <property type="project" value="TreeGrafter"/>
</dbReference>
<dbReference type="OrthoDB" id="409173at2759"/>
<reference evidence="8" key="4">
    <citation type="submission" date="2019-03" db="UniProtKB">
        <authorList>
            <consortium name="EnsemblPlants"/>
        </authorList>
    </citation>
    <scope>IDENTIFICATION</scope>
</reference>
<dbReference type="PANTHER" id="PTHR11706:SF107">
    <property type="entry name" value="ETHYLENE-INSENSITIVE PROTEIN 2"/>
    <property type="match status" value="1"/>
</dbReference>
<evidence type="ECO:0000313" key="8">
    <source>
        <dbReference type="EnsemblPlants" id="AET4Gv20859600.4"/>
    </source>
</evidence>
<feature type="transmembrane region" description="Helical" evidence="7">
    <location>
        <begin position="362"/>
        <end position="382"/>
    </location>
</feature>
<keyword evidence="9" id="KW-1185">Reference proteome</keyword>
<feature type="transmembrane region" description="Helical" evidence="7">
    <location>
        <begin position="98"/>
        <end position="124"/>
    </location>
</feature>
<protein>
    <recommendedName>
        <fullName evidence="10">Ethylene-insensitive protein 2</fullName>
    </recommendedName>
</protein>
<keyword evidence="4 7" id="KW-1133">Transmembrane helix</keyword>
<comment type="subcellular location">
    <subcellularLocation>
        <location evidence="1">Membrane</location>
        <topology evidence="1">Multi-pass membrane protein</topology>
    </subcellularLocation>
</comment>
<dbReference type="GeneID" id="109742969"/>
<dbReference type="OMA" id="CACIAFT"/>
<feature type="compositionally biased region" description="Basic and acidic residues" evidence="6">
    <location>
        <begin position="516"/>
        <end position="527"/>
    </location>
</feature>
<name>A0A453JBZ1_AEGTS</name>
<dbReference type="GO" id="GO:0015086">
    <property type="term" value="F:cadmium ion transmembrane transporter activity"/>
    <property type="evidence" value="ECO:0007669"/>
    <property type="project" value="TreeGrafter"/>
</dbReference>
<reference evidence="9" key="1">
    <citation type="journal article" date="2014" name="Science">
        <title>Ancient hybridizations among the ancestral genomes of bread wheat.</title>
        <authorList>
            <consortium name="International Wheat Genome Sequencing Consortium,"/>
            <person name="Marcussen T."/>
            <person name="Sandve S.R."/>
            <person name="Heier L."/>
            <person name="Spannagl M."/>
            <person name="Pfeifer M."/>
            <person name="Jakobsen K.S."/>
            <person name="Wulff B.B."/>
            <person name="Steuernagel B."/>
            <person name="Mayer K.F."/>
            <person name="Olsen O.A."/>
        </authorList>
    </citation>
    <scope>NUCLEOTIDE SEQUENCE [LARGE SCALE GENOMIC DNA]</scope>
    <source>
        <strain evidence="9">cv. AL8/78</strain>
    </source>
</reference>
<accession>A0A453JBZ1</accession>
<evidence type="ECO:0000256" key="5">
    <source>
        <dbReference type="ARBA" id="ARBA00023136"/>
    </source>
</evidence>
<evidence type="ECO:0000256" key="4">
    <source>
        <dbReference type="ARBA" id="ARBA00022989"/>
    </source>
</evidence>
<dbReference type="Pfam" id="PF01566">
    <property type="entry name" value="Nramp"/>
    <property type="match status" value="2"/>
</dbReference>